<evidence type="ECO:0000313" key="1">
    <source>
        <dbReference type="EMBL" id="RSI09006.1"/>
    </source>
</evidence>
<comment type="caution">
    <text evidence="1">The sequence shown here is derived from an EMBL/GenBank/DDBJ whole genome shotgun (WGS) entry which is preliminary data.</text>
</comment>
<name>A0A427Z6Q8_STRSA</name>
<gene>
    <name evidence="1" type="ORF">D8887_09165</name>
</gene>
<dbReference type="AlphaFoldDB" id="A0A427Z6Q8"/>
<dbReference type="EMBL" id="RJML01000007">
    <property type="protein sequence ID" value="RSI09006.1"/>
    <property type="molecule type" value="Genomic_DNA"/>
</dbReference>
<proteinExistence type="predicted"/>
<organism evidence="1 2">
    <name type="scientific">Streptococcus sanguinis</name>
    <dbReference type="NCBI Taxonomy" id="1305"/>
    <lineage>
        <taxon>Bacteria</taxon>
        <taxon>Bacillati</taxon>
        <taxon>Bacillota</taxon>
        <taxon>Bacilli</taxon>
        <taxon>Lactobacillales</taxon>
        <taxon>Streptococcaceae</taxon>
        <taxon>Streptococcus</taxon>
    </lineage>
</organism>
<dbReference type="RefSeq" id="WP_125341502.1">
    <property type="nucleotide sequence ID" value="NZ_CP076614.1"/>
</dbReference>
<accession>A0A427Z6Q8</accession>
<reference evidence="1 2" key="1">
    <citation type="submission" date="2018-11" db="EMBL/GenBank/DDBJ databases">
        <title>Species Designations Belie Phenotypic and Genotypic Heterogeneity in Oral Streptococci.</title>
        <authorList>
            <person name="Velsko I."/>
        </authorList>
    </citation>
    <scope>NUCLEOTIDE SEQUENCE [LARGE SCALE GENOMIC DNA]</scope>
    <source>
        <strain evidence="1 2">KLC03</strain>
    </source>
</reference>
<dbReference type="Proteomes" id="UP000269317">
    <property type="component" value="Unassembled WGS sequence"/>
</dbReference>
<evidence type="ECO:0000313" key="2">
    <source>
        <dbReference type="Proteomes" id="UP000269317"/>
    </source>
</evidence>
<evidence type="ECO:0008006" key="3">
    <source>
        <dbReference type="Google" id="ProtNLM"/>
    </source>
</evidence>
<sequence length="648" mass="71159">MSDDVIKVHDLPGIEQYSESISQFSKALDTATNDTARTFNNKIEGSEGIAISSFLQSLNDLQTQIFDKIPEALGNYAKIVEGFSSSVSGIGFGKEAWTSESGNSDVRTKLTGDQKDSVLTVDKNLQTALDTAAKVLGEGAIDISNITNDATNGLQDAATARLNTHTPFQAAHDTFNTNLQQVIGTISALKGTVGQAQITLNFSPKAVFNMIAQGVYVNPVTGLQNSDEAIALDSVYGDNQKQITKANAENVRMEIKYIMATGIALWISNEDTKKLDDFFGPFGEMSYADSQRWLDDINTAAIAVGVSHQNEMLDAYYANDSDYKKMDFALFKKEDSINILIRLTDDLYKTKFSRKFYTPPGTNEKIDDPQIIKFGFQDKDLVYYTRGSVSGIEAVDYPGWDTIGKKPEDGVGFRKRVISIAPGNNSARAQEAVSRIQTIDQEKQQAVAELLRDLAIGTMMVYSPSASTGLGFARALTTSDASSIITAYPEGNKGYKLGAASIAKIATTFDKLNEKEAKEIKVLKDALIGKGGTVLDDRKKGTLSGSGFYRLEGTLRLAELNDKGVSGMLNEEQMNEYKKVIKSRFSNEIVQYVTGDENSKLKLEDMSKEQVIELWEAIKAMDNPLKRGSNGEEFVKYLEQKYPFPVFN</sequence>
<protein>
    <recommendedName>
        <fullName evidence="3">LXG domain-containing protein</fullName>
    </recommendedName>
</protein>